<evidence type="ECO:0008006" key="4">
    <source>
        <dbReference type="Google" id="ProtNLM"/>
    </source>
</evidence>
<sequence>MGHTIFPAFCLILLLLFGNCAPSKSSYFGETDWQAVDMEGNAIFLGTTDKELLALNVYSPDCVPCWKEIPALNYLFSEIQTKYPNRALFLVVDPYQIVDIPRTASWTEAYEKGKTRMEKEVKERKINLPVLFMKPPFEVKEDFLVTGTPETLLFETKPLRLYYNFIGALSEESNIENLKKDPKVNFFRHEFGMNSL</sequence>
<name>A0A4R9K3I6_9LEPT</name>
<keyword evidence="1" id="KW-0732">Signal</keyword>
<evidence type="ECO:0000313" key="3">
    <source>
        <dbReference type="Proteomes" id="UP000297693"/>
    </source>
</evidence>
<accession>A0A4R9K3I6</accession>
<dbReference type="RefSeq" id="WP_135622988.1">
    <property type="nucleotide sequence ID" value="NZ_RQGD01000022.1"/>
</dbReference>
<comment type="caution">
    <text evidence="2">The sequence shown here is derived from an EMBL/GenBank/DDBJ whole genome shotgun (WGS) entry which is preliminary data.</text>
</comment>
<evidence type="ECO:0000256" key="1">
    <source>
        <dbReference type="SAM" id="SignalP"/>
    </source>
</evidence>
<dbReference type="OrthoDB" id="337273at2"/>
<keyword evidence="3" id="KW-1185">Reference proteome</keyword>
<gene>
    <name evidence="2" type="ORF">EHQ58_06065</name>
</gene>
<dbReference type="Gene3D" id="3.40.30.10">
    <property type="entry name" value="Glutaredoxin"/>
    <property type="match status" value="1"/>
</dbReference>
<dbReference type="Proteomes" id="UP000297693">
    <property type="component" value="Unassembled WGS sequence"/>
</dbReference>
<protein>
    <recommendedName>
        <fullName evidence="4">Thioredoxin domain-containing protein</fullName>
    </recommendedName>
</protein>
<feature type="chain" id="PRO_5020222578" description="Thioredoxin domain-containing protein" evidence="1">
    <location>
        <begin position="26"/>
        <end position="196"/>
    </location>
</feature>
<reference evidence="2" key="1">
    <citation type="journal article" date="2019" name="PLoS Negl. Trop. Dis.">
        <title>Revisiting the worldwide diversity of Leptospira species in the environment.</title>
        <authorList>
            <person name="Vincent A.T."/>
            <person name="Schiettekatte O."/>
            <person name="Bourhy P."/>
            <person name="Veyrier F.J."/>
            <person name="Picardeau M."/>
        </authorList>
    </citation>
    <scope>NUCLEOTIDE SEQUENCE [LARGE SCALE GENOMIC DNA]</scope>
    <source>
        <strain evidence="2">201702476</strain>
    </source>
</reference>
<dbReference type="AlphaFoldDB" id="A0A4R9K3I6"/>
<evidence type="ECO:0000313" key="2">
    <source>
        <dbReference type="EMBL" id="TGL60061.1"/>
    </source>
</evidence>
<feature type="signal peptide" evidence="1">
    <location>
        <begin position="1"/>
        <end position="25"/>
    </location>
</feature>
<proteinExistence type="predicted"/>
<organism evidence="2 3">
    <name type="scientific">Leptospira ognonensis</name>
    <dbReference type="NCBI Taxonomy" id="2484945"/>
    <lineage>
        <taxon>Bacteria</taxon>
        <taxon>Pseudomonadati</taxon>
        <taxon>Spirochaetota</taxon>
        <taxon>Spirochaetia</taxon>
        <taxon>Leptospirales</taxon>
        <taxon>Leptospiraceae</taxon>
        <taxon>Leptospira</taxon>
    </lineage>
</organism>
<dbReference type="InterPro" id="IPR036249">
    <property type="entry name" value="Thioredoxin-like_sf"/>
</dbReference>
<dbReference type="EMBL" id="RQGD01000022">
    <property type="protein sequence ID" value="TGL60061.1"/>
    <property type="molecule type" value="Genomic_DNA"/>
</dbReference>
<dbReference type="SUPFAM" id="SSF52833">
    <property type="entry name" value="Thioredoxin-like"/>
    <property type="match status" value="1"/>
</dbReference>